<dbReference type="InterPro" id="IPR050980">
    <property type="entry name" value="2C_sensor_his_kinase"/>
</dbReference>
<dbReference type="EMBL" id="VIWY01000006">
    <property type="protein sequence ID" value="TWG11387.1"/>
    <property type="molecule type" value="Genomic_DNA"/>
</dbReference>
<dbReference type="Proteomes" id="UP000320239">
    <property type="component" value="Unassembled WGS sequence"/>
</dbReference>
<dbReference type="InterPro" id="IPR005467">
    <property type="entry name" value="His_kinase_dom"/>
</dbReference>
<evidence type="ECO:0000256" key="5">
    <source>
        <dbReference type="ARBA" id="ARBA00022777"/>
    </source>
</evidence>
<dbReference type="RefSeq" id="WP_239082611.1">
    <property type="nucleotide sequence ID" value="NZ_BOMX01000135.1"/>
</dbReference>
<evidence type="ECO:0000256" key="2">
    <source>
        <dbReference type="ARBA" id="ARBA00012438"/>
    </source>
</evidence>
<dbReference type="AlphaFoldDB" id="A0A561VIH5"/>
<comment type="caution">
    <text evidence="8">The sequence shown here is derived from an EMBL/GenBank/DDBJ whole genome shotgun (WGS) entry which is preliminary data.</text>
</comment>
<evidence type="ECO:0000313" key="8">
    <source>
        <dbReference type="EMBL" id="TWG11387.1"/>
    </source>
</evidence>
<keyword evidence="4" id="KW-0808">Transferase</keyword>
<dbReference type="InterPro" id="IPR036890">
    <property type="entry name" value="HATPase_C_sf"/>
</dbReference>
<dbReference type="SMART" id="SM00387">
    <property type="entry name" value="HATPase_c"/>
    <property type="match status" value="1"/>
</dbReference>
<reference evidence="8 9" key="1">
    <citation type="submission" date="2019-06" db="EMBL/GenBank/DDBJ databases">
        <title>Sequencing the genomes of 1000 actinobacteria strains.</title>
        <authorList>
            <person name="Klenk H.-P."/>
        </authorList>
    </citation>
    <scope>NUCLEOTIDE SEQUENCE [LARGE SCALE GENOMIC DNA]</scope>
    <source>
        <strain evidence="8 9">DSM 43866</strain>
    </source>
</reference>
<evidence type="ECO:0000256" key="4">
    <source>
        <dbReference type="ARBA" id="ARBA00022679"/>
    </source>
</evidence>
<keyword evidence="3" id="KW-0597">Phosphoprotein</keyword>
<gene>
    <name evidence="8" type="ORF">FHX34_106117</name>
</gene>
<dbReference type="SUPFAM" id="SSF55874">
    <property type="entry name" value="ATPase domain of HSP90 chaperone/DNA topoisomerase II/histidine kinase"/>
    <property type="match status" value="1"/>
</dbReference>
<dbReference type="GO" id="GO:0000160">
    <property type="term" value="P:phosphorelay signal transduction system"/>
    <property type="evidence" value="ECO:0007669"/>
    <property type="project" value="UniProtKB-KW"/>
</dbReference>
<sequence>MRLIRRRARPDPGLLLVRSVCHELRPPMATLAGLVRALEGAPPEPHRRELARLAAEHAAYAKEVLEQAAATAQGLADEAVPAAPLGTILPAVAVTAPPGRLTVSASRVALRWPVHPRHTKQILINLVSNAVRHGTGPVRVRSGVRARRLRITVIDQGGPTPGLHVALRRRTPPPDEHGLGLWVVRHLLADLGGTLHARPLHPGGLAVEAALPRYRH</sequence>
<dbReference type="EC" id="2.7.13.3" evidence="2"/>
<proteinExistence type="predicted"/>
<dbReference type="Gene3D" id="3.30.565.10">
    <property type="entry name" value="Histidine kinase-like ATPase, C-terminal domain"/>
    <property type="match status" value="1"/>
</dbReference>
<accession>A0A561VIH5</accession>
<protein>
    <recommendedName>
        <fullName evidence="2">histidine kinase</fullName>
        <ecNumber evidence="2">2.7.13.3</ecNumber>
    </recommendedName>
</protein>
<evidence type="ECO:0000256" key="3">
    <source>
        <dbReference type="ARBA" id="ARBA00022553"/>
    </source>
</evidence>
<dbReference type="PROSITE" id="PS50109">
    <property type="entry name" value="HIS_KIN"/>
    <property type="match status" value="1"/>
</dbReference>
<evidence type="ECO:0000259" key="7">
    <source>
        <dbReference type="PROSITE" id="PS50109"/>
    </source>
</evidence>
<dbReference type="Pfam" id="PF02518">
    <property type="entry name" value="HATPase_c"/>
    <property type="match status" value="1"/>
</dbReference>
<comment type="catalytic activity">
    <reaction evidence="1">
        <text>ATP + protein L-histidine = ADP + protein N-phospho-L-histidine.</text>
        <dbReference type="EC" id="2.7.13.3"/>
    </reaction>
</comment>
<dbReference type="PANTHER" id="PTHR44936:SF9">
    <property type="entry name" value="SENSOR PROTEIN CREC"/>
    <property type="match status" value="1"/>
</dbReference>
<keyword evidence="5 8" id="KW-0418">Kinase</keyword>
<keyword evidence="9" id="KW-1185">Reference proteome</keyword>
<organism evidence="8 9">
    <name type="scientific">Actinoplanes teichomyceticus</name>
    <dbReference type="NCBI Taxonomy" id="1867"/>
    <lineage>
        <taxon>Bacteria</taxon>
        <taxon>Bacillati</taxon>
        <taxon>Actinomycetota</taxon>
        <taxon>Actinomycetes</taxon>
        <taxon>Micromonosporales</taxon>
        <taxon>Micromonosporaceae</taxon>
        <taxon>Actinoplanes</taxon>
    </lineage>
</organism>
<keyword evidence="6" id="KW-0902">Two-component regulatory system</keyword>
<evidence type="ECO:0000256" key="6">
    <source>
        <dbReference type="ARBA" id="ARBA00023012"/>
    </source>
</evidence>
<name>A0A561VIH5_ACTTI</name>
<dbReference type="PANTHER" id="PTHR44936">
    <property type="entry name" value="SENSOR PROTEIN CREC"/>
    <property type="match status" value="1"/>
</dbReference>
<dbReference type="GO" id="GO:0004673">
    <property type="term" value="F:protein histidine kinase activity"/>
    <property type="evidence" value="ECO:0007669"/>
    <property type="project" value="UniProtKB-EC"/>
</dbReference>
<evidence type="ECO:0000256" key="1">
    <source>
        <dbReference type="ARBA" id="ARBA00000085"/>
    </source>
</evidence>
<feature type="domain" description="Histidine kinase" evidence="7">
    <location>
        <begin position="19"/>
        <end position="215"/>
    </location>
</feature>
<dbReference type="InterPro" id="IPR003594">
    <property type="entry name" value="HATPase_dom"/>
</dbReference>
<evidence type="ECO:0000313" key="9">
    <source>
        <dbReference type="Proteomes" id="UP000320239"/>
    </source>
</evidence>